<dbReference type="EMBL" id="QTSX02006428">
    <property type="protein sequence ID" value="KAJ9054703.1"/>
    <property type="molecule type" value="Genomic_DNA"/>
</dbReference>
<organism evidence="1 2">
    <name type="scientific">Entomophthora muscae</name>
    <dbReference type="NCBI Taxonomy" id="34485"/>
    <lineage>
        <taxon>Eukaryota</taxon>
        <taxon>Fungi</taxon>
        <taxon>Fungi incertae sedis</taxon>
        <taxon>Zoopagomycota</taxon>
        <taxon>Entomophthoromycotina</taxon>
        <taxon>Entomophthoromycetes</taxon>
        <taxon>Entomophthorales</taxon>
        <taxon>Entomophthoraceae</taxon>
        <taxon>Entomophthora</taxon>
    </lineage>
</organism>
<name>A0ACC2RXC6_9FUNG</name>
<reference evidence="1" key="1">
    <citation type="submission" date="2022-04" db="EMBL/GenBank/DDBJ databases">
        <title>Genome of the entomopathogenic fungus Entomophthora muscae.</title>
        <authorList>
            <person name="Elya C."/>
            <person name="Lovett B.R."/>
            <person name="Lee E."/>
            <person name="Macias A.M."/>
            <person name="Hajek A.E."/>
            <person name="De Bivort B.L."/>
            <person name="Kasson M.T."/>
            <person name="De Fine Licht H.H."/>
            <person name="Stajich J.E."/>
        </authorList>
    </citation>
    <scope>NUCLEOTIDE SEQUENCE</scope>
    <source>
        <strain evidence="1">Berkeley</strain>
    </source>
</reference>
<proteinExistence type="predicted"/>
<evidence type="ECO:0000313" key="2">
    <source>
        <dbReference type="Proteomes" id="UP001165960"/>
    </source>
</evidence>
<accession>A0ACC2RXC6</accession>
<protein>
    <submittedName>
        <fullName evidence="1">Uncharacterized protein</fullName>
    </submittedName>
</protein>
<evidence type="ECO:0000313" key="1">
    <source>
        <dbReference type="EMBL" id="KAJ9054703.1"/>
    </source>
</evidence>
<sequence length="362" mass="41239">MNKLILSFLAACALSSTFRVDNVTTAKTSIYEKMTLREKLGRYQSFEALQVEATSSTSLIKSRYLPEELIMNGLMEAIHLAFSQHHGLTLSPEKLFITILQGVAIHINQDPKKHRAALGIKHEGKVRLGIRNDKLIMGDANNNWPLVFNYFKRKIGKYLPEDLFSQLEKPFTTSTKLSVAVTSLTIMDSFKAYFEYNLSTFCGIPEVTLQGTPEDWIDLKNRTQKLLRRLDGLDKWEATLVPVLDEFISAAQGNSNVEFWKSIYKFKGQSGFPKVSGWINLFFPYFMLRKDFRINTCAHGGLEDCPKYSLDVYPVGITRTPFKWNYHSTKYDMEFVAGLVGVEKNDTTNHVQPALGWAVVYT</sequence>
<dbReference type="Proteomes" id="UP001165960">
    <property type="component" value="Unassembled WGS sequence"/>
</dbReference>
<comment type="caution">
    <text evidence="1">The sequence shown here is derived from an EMBL/GenBank/DDBJ whole genome shotgun (WGS) entry which is preliminary data.</text>
</comment>
<gene>
    <name evidence="1" type="ORF">DSO57_1011244</name>
</gene>
<keyword evidence="2" id="KW-1185">Reference proteome</keyword>